<dbReference type="SUPFAM" id="SSF52047">
    <property type="entry name" value="RNI-like"/>
    <property type="match status" value="1"/>
</dbReference>
<accession>A0ABP1R8Z3</accession>
<dbReference type="Gene3D" id="3.80.10.10">
    <property type="entry name" value="Ribonuclease Inhibitor"/>
    <property type="match status" value="1"/>
</dbReference>
<protein>
    <submittedName>
        <fullName evidence="1">Uncharacterized protein</fullName>
    </submittedName>
</protein>
<dbReference type="EMBL" id="CAXLJM020000068">
    <property type="protein sequence ID" value="CAL8123047.1"/>
    <property type="molecule type" value="Genomic_DNA"/>
</dbReference>
<sequence length="381" mass="44632">MRKVSRRMKVAVDRFLYSHQPAWLSKSFTLKKLNEIEEFVKYARDSVDNSFIAKYLKITCRDRIDEAMTLLQLKGREIVEFNLELCHTDDAMILNRHLIQALKLIPNVESLCLKWESRRPRWVLNENIDWERMEGQPDTSLPPLSALTKLIITIDGEDGLSPEGFMRHVVQAYGAQLTFFSCSTNCIGIDLEIGLQTCNLMSNLRHLELIGCFEEMDVDESLPLSLLSQVKWPNLESLRLDGSERDYGCYCTEITFVTLNFFRSSLQELKLVCNDGFDLIEELFDDTFIHEFPKMKSLVLIYRELRCCVWVWLVFRLQFTNLEHLCFLSERNTRALPIPNATERRAMFARFPRLKTLTWMNQRNNTFKKTVFTRPLSLGQI</sequence>
<proteinExistence type="predicted"/>
<evidence type="ECO:0000313" key="2">
    <source>
        <dbReference type="Proteomes" id="UP001642540"/>
    </source>
</evidence>
<name>A0ABP1R8Z3_9HEXA</name>
<dbReference type="InterPro" id="IPR032675">
    <property type="entry name" value="LRR_dom_sf"/>
</dbReference>
<dbReference type="Proteomes" id="UP001642540">
    <property type="component" value="Unassembled WGS sequence"/>
</dbReference>
<organism evidence="1 2">
    <name type="scientific">Orchesella dallaii</name>
    <dbReference type="NCBI Taxonomy" id="48710"/>
    <lineage>
        <taxon>Eukaryota</taxon>
        <taxon>Metazoa</taxon>
        <taxon>Ecdysozoa</taxon>
        <taxon>Arthropoda</taxon>
        <taxon>Hexapoda</taxon>
        <taxon>Collembola</taxon>
        <taxon>Entomobryomorpha</taxon>
        <taxon>Entomobryoidea</taxon>
        <taxon>Orchesellidae</taxon>
        <taxon>Orchesellinae</taxon>
        <taxon>Orchesella</taxon>
    </lineage>
</organism>
<keyword evidence="2" id="KW-1185">Reference proteome</keyword>
<comment type="caution">
    <text evidence="1">The sequence shown here is derived from an EMBL/GenBank/DDBJ whole genome shotgun (WGS) entry which is preliminary data.</text>
</comment>
<evidence type="ECO:0000313" key="1">
    <source>
        <dbReference type="EMBL" id="CAL8123047.1"/>
    </source>
</evidence>
<reference evidence="1 2" key="1">
    <citation type="submission" date="2024-08" db="EMBL/GenBank/DDBJ databases">
        <authorList>
            <person name="Cucini C."/>
            <person name="Frati F."/>
        </authorList>
    </citation>
    <scope>NUCLEOTIDE SEQUENCE [LARGE SCALE GENOMIC DNA]</scope>
</reference>
<gene>
    <name evidence="1" type="ORF">ODALV1_LOCUS20067</name>
</gene>